<dbReference type="Pfam" id="PF25539">
    <property type="entry name" value="Bestrophin_2"/>
    <property type="match status" value="1"/>
</dbReference>
<evidence type="ECO:0000313" key="11">
    <source>
        <dbReference type="Proteomes" id="UP000798602"/>
    </source>
</evidence>
<keyword evidence="5 9" id="KW-1133">Transmembrane helix</keyword>
<dbReference type="RefSeq" id="WP_166537925.1">
    <property type="nucleotide sequence ID" value="NZ_JAABLM010000024.1"/>
</dbReference>
<evidence type="ECO:0000256" key="2">
    <source>
        <dbReference type="ARBA" id="ARBA00022448"/>
    </source>
</evidence>
<feature type="transmembrane region" description="Helical" evidence="9">
    <location>
        <begin position="214"/>
        <end position="234"/>
    </location>
</feature>
<protein>
    <submittedName>
        <fullName evidence="10">Hydrogenase</fullName>
    </submittedName>
</protein>
<dbReference type="InterPro" id="IPR044669">
    <property type="entry name" value="YneE/VCCN1/2-like"/>
</dbReference>
<name>A0ABW9ZC57_9FLAO</name>
<reference evidence="11" key="1">
    <citation type="submission" date="2020-01" db="EMBL/GenBank/DDBJ databases">
        <title>Sphingomonas sp. strain CSW-10.</title>
        <authorList>
            <person name="Chen W.-M."/>
        </authorList>
    </citation>
    <scope>NUCLEOTIDE SEQUENCE [LARGE SCALE GENOMIC DNA]</scope>
    <source>
        <strain evidence="11">NST-5</strain>
    </source>
</reference>
<evidence type="ECO:0000256" key="8">
    <source>
        <dbReference type="ARBA" id="ARBA00034708"/>
    </source>
</evidence>
<dbReference type="PANTHER" id="PTHR33281">
    <property type="entry name" value="UPF0187 PROTEIN YNEE"/>
    <property type="match status" value="1"/>
</dbReference>
<evidence type="ECO:0000256" key="6">
    <source>
        <dbReference type="ARBA" id="ARBA00023065"/>
    </source>
</evidence>
<keyword evidence="11" id="KW-1185">Reference proteome</keyword>
<feature type="transmembrane region" description="Helical" evidence="9">
    <location>
        <begin position="240"/>
        <end position="261"/>
    </location>
</feature>
<accession>A0ABW9ZC57</accession>
<evidence type="ECO:0000313" key="10">
    <source>
        <dbReference type="EMBL" id="NBL66112.1"/>
    </source>
</evidence>
<proteinExistence type="inferred from homology"/>
<feature type="transmembrane region" description="Helical" evidence="9">
    <location>
        <begin position="20"/>
        <end position="37"/>
    </location>
</feature>
<organism evidence="10 11">
    <name type="scientific">Flavobacterium ichthyis</name>
    <dbReference type="NCBI Taxonomy" id="2698827"/>
    <lineage>
        <taxon>Bacteria</taxon>
        <taxon>Pseudomonadati</taxon>
        <taxon>Bacteroidota</taxon>
        <taxon>Flavobacteriia</taxon>
        <taxon>Flavobacteriales</taxon>
        <taxon>Flavobacteriaceae</taxon>
        <taxon>Flavobacterium</taxon>
    </lineage>
</organism>
<evidence type="ECO:0000256" key="4">
    <source>
        <dbReference type="ARBA" id="ARBA00022692"/>
    </source>
</evidence>
<comment type="similarity">
    <text evidence="8">Belongs to the anion channel-forming bestrophin (TC 1.A.46) family.</text>
</comment>
<evidence type="ECO:0000256" key="9">
    <source>
        <dbReference type="SAM" id="Phobius"/>
    </source>
</evidence>
<evidence type="ECO:0000256" key="5">
    <source>
        <dbReference type="ARBA" id="ARBA00022989"/>
    </source>
</evidence>
<dbReference type="Proteomes" id="UP000798602">
    <property type="component" value="Unassembled WGS sequence"/>
</dbReference>
<comment type="subcellular location">
    <subcellularLocation>
        <location evidence="1">Cell membrane</location>
        <topology evidence="1">Multi-pass membrane protein</topology>
    </subcellularLocation>
</comment>
<sequence length="312" mass="35864">MILRKVFNPISVIKYLKTELIISTILSSLVFVSYDTLGIHKVSLPFSIAAILGSALAIFIAFRNQSSYSRWWEARTLWGGIVNSSRVFARLVRTFTNSHKNQPNFDKERSEKFKKETIYMQIACVHALRLHLRKENNWEVLKSYISTEDYNRLMKSNNKPNYLQTLIGEKIYEAMSNGTLGGFDSFQMEGQLLALANYQGGCERIKNTPLLRQYHFFTKLFLSVFMFILPFSLIGDFVKMEIGFLVIPLSVLISFVFATMAKVGEVNEEPFENKITDVPLTALCNTIERDLLETLDFENLPTKLEPENGFLF</sequence>
<keyword evidence="7 9" id="KW-0472">Membrane</keyword>
<feature type="transmembrane region" description="Helical" evidence="9">
    <location>
        <begin position="43"/>
        <end position="62"/>
    </location>
</feature>
<dbReference type="EMBL" id="JAABLM010000024">
    <property type="protein sequence ID" value="NBL66112.1"/>
    <property type="molecule type" value="Genomic_DNA"/>
</dbReference>
<evidence type="ECO:0000256" key="1">
    <source>
        <dbReference type="ARBA" id="ARBA00004651"/>
    </source>
</evidence>
<keyword evidence="4 9" id="KW-0812">Transmembrane</keyword>
<keyword evidence="2" id="KW-0813">Transport</keyword>
<dbReference type="PANTHER" id="PTHR33281:SF19">
    <property type="entry name" value="VOLTAGE-DEPENDENT ANION CHANNEL-FORMING PROTEIN YNEE"/>
    <property type="match status" value="1"/>
</dbReference>
<gene>
    <name evidence="10" type="ORF">GV828_12975</name>
</gene>
<keyword evidence="3" id="KW-1003">Cell membrane</keyword>
<evidence type="ECO:0000256" key="3">
    <source>
        <dbReference type="ARBA" id="ARBA00022475"/>
    </source>
</evidence>
<comment type="caution">
    <text evidence="10">The sequence shown here is derived from an EMBL/GenBank/DDBJ whole genome shotgun (WGS) entry which is preliminary data.</text>
</comment>
<keyword evidence="6" id="KW-0406">Ion transport</keyword>
<evidence type="ECO:0000256" key="7">
    <source>
        <dbReference type="ARBA" id="ARBA00023136"/>
    </source>
</evidence>